<protein>
    <submittedName>
        <fullName evidence="3">Transcriptional regulator with XRE-family HTH domain</fullName>
    </submittedName>
</protein>
<dbReference type="AlphaFoldDB" id="A0A7W6JW96"/>
<evidence type="ECO:0000256" key="1">
    <source>
        <dbReference type="SAM" id="MobiDB-lite"/>
    </source>
</evidence>
<comment type="caution">
    <text evidence="3">The sequence shown here is derived from an EMBL/GenBank/DDBJ whole genome shotgun (WGS) entry which is preliminary data.</text>
</comment>
<organism evidence="3 4">
    <name type="scientific">Sphingomonas kyeonggiensis</name>
    <dbReference type="NCBI Taxonomy" id="1268553"/>
    <lineage>
        <taxon>Bacteria</taxon>
        <taxon>Pseudomonadati</taxon>
        <taxon>Pseudomonadota</taxon>
        <taxon>Alphaproteobacteria</taxon>
        <taxon>Sphingomonadales</taxon>
        <taxon>Sphingomonadaceae</taxon>
        <taxon>Sphingomonas</taxon>
    </lineage>
</organism>
<dbReference type="PROSITE" id="PS50943">
    <property type="entry name" value="HTH_CROC1"/>
    <property type="match status" value="1"/>
</dbReference>
<sequence length="115" mass="12715">MPNEDIAQQPIANVLVMLGERIEKYRLSRNLRQQDIADAAGIRRGTVGKLEKGGGTIETLARVLRALDIGDRLLDIVPDARQSPMDARTTRGTDRARARPQEPDAGDAPWSWGKE</sequence>
<gene>
    <name evidence="3" type="ORF">GGR46_004294</name>
</gene>
<dbReference type="CDD" id="cd00093">
    <property type="entry name" value="HTH_XRE"/>
    <property type="match status" value="1"/>
</dbReference>
<dbReference type="SUPFAM" id="SSF47413">
    <property type="entry name" value="lambda repressor-like DNA-binding domains"/>
    <property type="match status" value="1"/>
</dbReference>
<reference evidence="3 4" key="1">
    <citation type="submission" date="2020-08" db="EMBL/GenBank/DDBJ databases">
        <title>Genomic Encyclopedia of Type Strains, Phase IV (KMG-IV): sequencing the most valuable type-strain genomes for metagenomic binning, comparative biology and taxonomic classification.</title>
        <authorList>
            <person name="Goeker M."/>
        </authorList>
    </citation>
    <scope>NUCLEOTIDE SEQUENCE [LARGE SCALE GENOMIC DNA]</scope>
    <source>
        <strain evidence="3 4">DSM 101806</strain>
    </source>
</reference>
<name>A0A7W6JW96_9SPHN</name>
<feature type="region of interest" description="Disordered" evidence="1">
    <location>
        <begin position="80"/>
        <end position="115"/>
    </location>
</feature>
<dbReference type="RefSeq" id="WP_183999999.1">
    <property type="nucleotide sequence ID" value="NZ_JACIEH010000003.1"/>
</dbReference>
<dbReference type="Gene3D" id="1.10.260.40">
    <property type="entry name" value="lambda repressor-like DNA-binding domains"/>
    <property type="match status" value="1"/>
</dbReference>
<dbReference type="Proteomes" id="UP000557392">
    <property type="component" value="Unassembled WGS sequence"/>
</dbReference>
<evidence type="ECO:0000259" key="2">
    <source>
        <dbReference type="PROSITE" id="PS50943"/>
    </source>
</evidence>
<dbReference type="InterPro" id="IPR010982">
    <property type="entry name" value="Lambda_DNA-bd_dom_sf"/>
</dbReference>
<accession>A0A7W6JW96</accession>
<proteinExistence type="predicted"/>
<feature type="compositionally biased region" description="Basic and acidic residues" evidence="1">
    <location>
        <begin position="88"/>
        <end position="102"/>
    </location>
</feature>
<feature type="domain" description="HTH cro/C1-type" evidence="2">
    <location>
        <begin position="22"/>
        <end position="73"/>
    </location>
</feature>
<dbReference type="Pfam" id="PF01381">
    <property type="entry name" value="HTH_3"/>
    <property type="match status" value="1"/>
</dbReference>
<evidence type="ECO:0000313" key="4">
    <source>
        <dbReference type="Proteomes" id="UP000557392"/>
    </source>
</evidence>
<evidence type="ECO:0000313" key="3">
    <source>
        <dbReference type="EMBL" id="MBB4100722.1"/>
    </source>
</evidence>
<dbReference type="EMBL" id="JACIEH010000003">
    <property type="protein sequence ID" value="MBB4100722.1"/>
    <property type="molecule type" value="Genomic_DNA"/>
</dbReference>
<keyword evidence="4" id="KW-1185">Reference proteome</keyword>
<dbReference type="GO" id="GO:0003677">
    <property type="term" value="F:DNA binding"/>
    <property type="evidence" value="ECO:0007669"/>
    <property type="project" value="InterPro"/>
</dbReference>
<dbReference type="SMART" id="SM00530">
    <property type="entry name" value="HTH_XRE"/>
    <property type="match status" value="1"/>
</dbReference>
<dbReference type="InterPro" id="IPR001387">
    <property type="entry name" value="Cro/C1-type_HTH"/>
</dbReference>